<dbReference type="FunFam" id="3.90.230.10:FF:000014">
    <property type="entry name" value="Aminopeptidase P family protein"/>
    <property type="match status" value="1"/>
</dbReference>
<dbReference type="Pfam" id="PF01321">
    <property type="entry name" value="Creatinase_N"/>
    <property type="match status" value="1"/>
</dbReference>
<dbReference type="Gene3D" id="3.40.350.10">
    <property type="entry name" value="Creatinase/prolidase N-terminal domain"/>
    <property type="match status" value="1"/>
</dbReference>
<protein>
    <recommendedName>
        <fullName evidence="5">Peptidase M24 domain-containing protein</fullName>
    </recommendedName>
</protein>
<dbReference type="InterPro" id="IPR050659">
    <property type="entry name" value="Peptidase_M24B"/>
</dbReference>
<name>X0ZAF2_9ZZZZ</name>
<dbReference type="AlphaFoldDB" id="X0ZAF2"/>
<accession>X0ZAF2</accession>
<dbReference type="CDD" id="cd01092">
    <property type="entry name" value="APP-like"/>
    <property type="match status" value="1"/>
</dbReference>
<dbReference type="GO" id="GO:0016787">
    <property type="term" value="F:hydrolase activity"/>
    <property type="evidence" value="ECO:0007669"/>
    <property type="project" value="UniProtKB-KW"/>
</dbReference>
<dbReference type="InterPro" id="IPR029149">
    <property type="entry name" value="Creatin/AminoP/Spt16_N"/>
</dbReference>
<evidence type="ECO:0000256" key="1">
    <source>
        <dbReference type="ARBA" id="ARBA00022801"/>
    </source>
</evidence>
<dbReference type="InterPro" id="IPR036005">
    <property type="entry name" value="Creatinase/aminopeptidase-like"/>
</dbReference>
<evidence type="ECO:0000313" key="4">
    <source>
        <dbReference type="EMBL" id="GAG66435.1"/>
    </source>
</evidence>
<dbReference type="PANTHER" id="PTHR46112:SF3">
    <property type="entry name" value="AMINOPEPTIDASE YPDF"/>
    <property type="match status" value="1"/>
</dbReference>
<dbReference type="InterPro" id="IPR000994">
    <property type="entry name" value="Pept_M24"/>
</dbReference>
<sequence length="360" mass="40832">MIKDRLKIFRDKIEKENKEIEGFLVTNLKNLNYLTGFDGEGFALITNSKNYLLTDSRYTEQAQKESPDFKILTDEPNKKDARILTLKKILAKSKIKKIALESNNLSYADFKKYSDSFASIEFLPTENIIEQIRMIKDKEEIIKIKKADQITTESLKDVFEIIEPGIRELDIASELAYTMRKKGAQKESFDIIVVSGERSSLVHGKPSEKKIVEGELIIIDVGANYQNYNSDITRTIIMGKENEKQKEIFSVVSEAQKKALEFLKPGVKCKEVDSVARDIIVKKGYGKYFGHDLGHGVGLDIHELPRVSFDDDTVLLPGMVITIEPGIYLPEVGGVRIEDSVLITEAGYEILTWFPKILNL</sequence>
<keyword evidence="1" id="KW-0378">Hydrolase</keyword>
<evidence type="ECO:0000259" key="2">
    <source>
        <dbReference type="Pfam" id="PF00557"/>
    </source>
</evidence>
<feature type="domain" description="Peptidase M24" evidence="2">
    <location>
        <begin position="143"/>
        <end position="345"/>
    </location>
</feature>
<evidence type="ECO:0000259" key="3">
    <source>
        <dbReference type="Pfam" id="PF01321"/>
    </source>
</evidence>
<dbReference type="InterPro" id="IPR000587">
    <property type="entry name" value="Creatinase_N"/>
</dbReference>
<gene>
    <name evidence="4" type="ORF">S01H4_01017</name>
</gene>
<dbReference type="EMBL" id="BART01000168">
    <property type="protein sequence ID" value="GAG66435.1"/>
    <property type="molecule type" value="Genomic_DNA"/>
</dbReference>
<dbReference type="PANTHER" id="PTHR46112">
    <property type="entry name" value="AMINOPEPTIDASE"/>
    <property type="match status" value="1"/>
</dbReference>
<dbReference type="Pfam" id="PF00557">
    <property type="entry name" value="Peptidase_M24"/>
    <property type="match status" value="1"/>
</dbReference>
<proteinExistence type="predicted"/>
<organism evidence="4">
    <name type="scientific">marine sediment metagenome</name>
    <dbReference type="NCBI Taxonomy" id="412755"/>
    <lineage>
        <taxon>unclassified sequences</taxon>
        <taxon>metagenomes</taxon>
        <taxon>ecological metagenomes</taxon>
    </lineage>
</organism>
<dbReference type="Gene3D" id="3.90.230.10">
    <property type="entry name" value="Creatinase/methionine aminopeptidase superfamily"/>
    <property type="match status" value="1"/>
</dbReference>
<feature type="domain" description="Creatinase N-terminal" evidence="3">
    <location>
        <begin position="5"/>
        <end position="135"/>
    </location>
</feature>
<dbReference type="SUPFAM" id="SSF55920">
    <property type="entry name" value="Creatinase/aminopeptidase"/>
    <property type="match status" value="1"/>
</dbReference>
<comment type="caution">
    <text evidence="4">The sequence shown here is derived from an EMBL/GenBank/DDBJ whole genome shotgun (WGS) entry which is preliminary data.</text>
</comment>
<evidence type="ECO:0008006" key="5">
    <source>
        <dbReference type="Google" id="ProtNLM"/>
    </source>
</evidence>
<reference evidence="4" key="1">
    <citation type="journal article" date="2014" name="Front. Microbiol.">
        <title>High frequency of phylogenetically diverse reductive dehalogenase-homologous genes in deep subseafloor sedimentary metagenomes.</title>
        <authorList>
            <person name="Kawai M."/>
            <person name="Futagami T."/>
            <person name="Toyoda A."/>
            <person name="Takaki Y."/>
            <person name="Nishi S."/>
            <person name="Hori S."/>
            <person name="Arai W."/>
            <person name="Tsubouchi T."/>
            <person name="Morono Y."/>
            <person name="Uchiyama I."/>
            <person name="Ito T."/>
            <person name="Fujiyama A."/>
            <person name="Inagaki F."/>
            <person name="Takami H."/>
        </authorList>
    </citation>
    <scope>NUCLEOTIDE SEQUENCE</scope>
    <source>
        <strain evidence="4">Expedition CK06-06</strain>
    </source>
</reference>